<proteinExistence type="predicted"/>
<dbReference type="PANTHER" id="PTHR43817">
    <property type="entry name" value="GLYCOSYL HYDROLASE"/>
    <property type="match status" value="1"/>
</dbReference>
<dbReference type="AlphaFoldDB" id="A0A9X3FI00"/>
<evidence type="ECO:0000256" key="2">
    <source>
        <dbReference type="ARBA" id="ARBA00022801"/>
    </source>
</evidence>
<dbReference type="RefSeq" id="WP_343335363.1">
    <property type="nucleotide sequence ID" value="NZ_JAPOHD010000066.1"/>
</dbReference>
<dbReference type="Gene3D" id="2.60.120.260">
    <property type="entry name" value="Galactose-binding domain-like"/>
    <property type="match status" value="1"/>
</dbReference>
<keyword evidence="4" id="KW-1185">Reference proteome</keyword>
<evidence type="ECO:0000256" key="1">
    <source>
        <dbReference type="ARBA" id="ARBA00022729"/>
    </source>
</evidence>
<dbReference type="EMBL" id="JAPOHD010000066">
    <property type="protein sequence ID" value="MCY1723038.1"/>
    <property type="molecule type" value="Genomic_DNA"/>
</dbReference>
<dbReference type="NCBIfam" id="NF045579">
    <property type="entry name" value="rhamnoside_JR"/>
    <property type="match status" value="1"/>
</dbReference>
<sequence>MLLSLGILWKKPFRISISDAIKPGKNELAIQVTNLWVNRLIGDAQPSTTEKITYTTMPFYRANSPLLTSGLLGPVQIVKTN</sequence>
<evidence type="ECO:0000313" key="4">
    <source>
        <dbReference type="Proteomes" id="UP001145087"/>
    </source>
</evidence>
<dbReference type="Proteomes" id="UP001145087">
    <property type="component" value="Unassembled WGS sequence"/>
</dbReference>
<dbReference type="GO" id="GO:0016787">
    <property type="term" value="F:hydrolase activity"/>
    <property type="evidence" value="ECO:0007669"/>
    <property type="project" value="UniProtKB-KW"/>
</dbReference>
<keyword evidence="2" id="KW-0378">Hydrolase</keyword>
<name>A0A9X3FI00_9BACT</name>
<reference evidence="3" key="1">
    <citation type="submission" date="2022-11" db="EMBL/GenBank/DDBJ databases">
        <title>Marilongibacter aestuarii gen. nov., sp. nov., isolated from tidal flat sediment.</title>
        <authorList>
            <person name="Jiayan W."/>
        </authorList>
    </citation>
    <scope>NUCLEOTIDE SEQUENCE</scope>
    <source>
        <strain evidence="3">Z1-6</strain>
    </source>
</reference>
<gene>
    <name evidence="3" type="ORF">OU798_22005</name>
</gene>
<dbReference type="SUPFAM" id="SSF49785">
    <property type="entry name" value="Galactose-binding domain-like"/>
    <property type="match status" value="1"/>
</dbReference>
<evidence type="ECO:0000313" key="3">
    <source>
        <dbReference type="EMBL" id="MCY1723038.1"/>
    </source>
</evidence>
<organism evidence="3 4">
    <name type="scientific">Draconibacterium aestuarii</name>
    <dbReference type="NCBI Taxonomy" id="2998507"/>
    <lineage>
        <taxon>Bacteria</taxon>
        <taxon>Pseudomonadati</taxon>
        <taxon>Bacteroidota</taxon>
        <taxon>Bacteroidia</taxon>
        <taxon>Marinilabiliales</taxon>
        <taxon>Prolixibacteraceae</taxon>
        <taxon>Draconibacterium</taxon>
    </lineage>
</organism>
<protein>
    <submittedName>
        <fullName evidence="3">Uncharacterized protein</fullName>
    </submittedName>
</protein>
<dbReference type="PANTHER" id="PTHR43817:SF1">
    <property type="entry name" value="HYDROLASE, FAMILY 43, PUTATIVE (AFU_ORTHOLOGUE AFUA_3G01660)-RELATED"/>
    <property type="match status" value="1"/>
</dbReference>
<accession>A0A9X3FI00</accession>
<comment type="caution">
    <text evidence="3">The sequence shown here is derived from an EMBL/GenBank/DDBJ whole genome shotgun (WGS) entry which is preliminary data.</text>
</comment>
<dbReference type="InterPro" id="IPR008979">
    <property type="entry name" value="Galactose-bd-like_sf"/>
</dbReference>
<keyword evidence="1" id="KW-0732">Signal</keyword>